<dbReference type="PROSITE" id="PS50987">
    <property type="entry name" value="HTH_ARSR_2"/>
    <property type="match status" value="1"/>
</dbReference>
<dbReference type="STRING" id="717606.PaecuDRAFT_4443"/>
<organism evidence="5 6">
    <name type="scientific">Paenibacillus curdlanolyticus YK9</name>
    <dbReference type="NCBI Taxonomy" id="717606"/>
    <lineage>
        <taxon>Bacteria</taxon>
        <taxon>Bacillati</taxon>
        <taxon>Bacillota</taxon>
        <taxon>Bacilli</taxon>
        <taxon>Bacillales</taxon>
        <taxon>Paenibacillaceae</taxon>
        <taxon>Paenibacillus</taxon>
    </lineage>
</organism>
<evidence type="ECO:0000256" key="2">
    <source>
        <dbReference type="ARBA" id="ARBA00023125"/>
    </source>
</evidence>
<dbReference type="CDD" id="cd00090">
    <property type="entry name" value="HTH_ARSR"/>
    <property type="match status" value="1"/>
</dbReference>
<dbReference type="PANTHER" id="PTHR33154">
    <property type="entry name" value="TRANSCRIPTIONAL REGULATOR, ARSR FAMILY"/>
    <property type="match status" value="1"/>
</dbReference>
<feature type="domain" description="HTH arsR-type" evidence="4">
    <location>
        <begin position="2"/>
        <end position="96"/>
    </location>
</feature>
<dbReference type="PANTHER" id="PTHR33154:SF33">
    <property type="entry name" value="TRANSCRIPTIONAL REPRESSOR SDPR"/>
    <property type="match status" value="1"/>
</dbReference>
<dbReference type="InterPro" id="IPR036388">
    <property type="entry name" value="WH-like_DNA-bd_sf"/>
</dbReference>
<dbReference type="Proteomes" id="UP000005387">
    <property type="component" value="Unassembled WGS sequence"/>
</dbReference>
<evidence type="ECO:0000259" key="4">
    <source>
        <dbReference type="PROSITE" id="PS50987"/>
    </source>
</evidence>
<dbReference type="AlphaFoldDB" id="E0IFT8"/>
<dbReference type="SMART" id="SM00418">
    <property type="entry name" value="HTH_ARSR"/>
    <property type="match status" value="1"/>
</dbReference>
<dbReference type="SUPFAM" id="SSF46785">
    <property type="entry name" value="Winged helix' DNA-binding domain"/>
    <property type="match status" value="1"/>
</dbReference>
<keyword evidence="2" id="KW-0238">DNA-binding</keyword>
<protein>
    <submittedName>
        <fullName evidence="5">Transcriptional regulator, ArsR family</fullName>
    </submittedName>
</protein>
<dbReference type="Pfam" id="PF01022">
    <property type="entry name" value="HTH_5"/>
    <property type="match status" value="1"/>
</dbReference>
<name>E0IFT8_9BACL</name>
<sequence length="303" mass="34117">MIKASADTKHLPLFEALASEVRLNILKLLAIKPMNNKDIAEQLHLSGAIVTMHIRKLQQAGLVHSEMVRINSGTHKLNSLAATSIEIALPQLEENMRAMHEVSVPIGHYTAFEVHPTCGLATTSQFIGHFDDPRYFLSPERMHAHILWFGKGYIEYKIPNYLLPSQQLTEIEISMELSSEAPGINPNWPSDIRFELNHTSLGYWTSPGDSGSGRGSLTPEWWPDNINQYGFLKVLRINEEGTFIDGLKISDNGIQALVLERNQWTFRIAVDEDAAHVGGLTLFGKDFGNYNQDIVFRTYYTPN</sequence>
<dbReference type="InterPro" id="IPR036390">
    <property type="entry name" value="WH_DNA-bd_sf"/>
</dbReference>
<dbReference type="EMBL" id="AEDD01000014">
    <property type="protein sequence ID" value="EFM08649.1"/>
    <property type="molecule type" value="Genomic_DNA"/>
</dbReference>
<gene>
    <name evidence="5" type="ORF">PaecuDRAFT_4443</name>
</gene>
<keyword evidence="3" id="KW-0804">Transcription</keyword>
<evidence type="ECO:0000313" key="5">
    <source>
        <dbReference type="EMBL" id="EFM08649.1"/>
    </source>
</evidence>
<dbReference type="GO" id="GO:0003700">
    <property type="term" value="F:DNA-binding transcription factor activity"/>
    <property type="evidence" value="ECO:0007669"/>
    <property type="project" value="InterPro"/>
</dbReference>
<keyword evidence="1" id="KW-0805">Transcription regulation</keyword>
<evidence type="ECO:0000313" key="6">
    <source>
        <dbReference type="Proteomes" id="UP000005387"/>
    </source>
</evidence>
<dbReference type="GO" id="GO:0003677">
    <property type="term" value="F:DNA binding"/>
    <property type="evidence" value="ECO:0007669"/>
    <property type="project" value="UniProtKB-KW"/>
</dbReference>
<reference evidence="5 6" key="1">
    <citation type="submission" date="2010-07" db="EMBL/GenBank/DDBJ databases">
        <title>The draft genome of Paenibacillus curdlanolyticus YK9.</title>
        <authorList>
            <consortium name="US DOE Joint Genome Institute (JGI-PGF)"/>
            <person name="Lucas S."/>
            <person name="Copeland A."/>
            <person name="Lapidus A."/>
            <person name="Cheng J.-F."/>
            <person name="Bruce D."/>
            <person name="Goodwin L."/>
            <person name="Pitluck S."/>
            <person name="Land M.L."/>
            <person name="Hauser L."/>
            <person name="Chang Y.-J."/>
            <person name="Jeffries C."/>
            <person name="Anderson I.J."/>
            <person name="Johnson E."/>
            <person name="Loganathan U."/>
            <person name="Mulhopadhyay B."/>
            <person name="Kyrpides N."/>
            <person name="Woyke T.J."/>
        </authorList>
    </citation>
    <scope>NUCLEOTIDE SEQUENCE [LARGE SCALE GENOMIC DNA]</scope>
    <source>
        <strain evidence="5 6">YK9</strain>
    </source>
</reference>
<evidence type="ECO:0000256" key="1">
    <source>
        <dbReference type="ARBA" id="ARBA00023015"/>
    </source>
</evidence>
<evidence type="ECO:0000256" key="3">
    <source>
        <dbReference type="ARBA" id="ARBA00023163"/>
    </source>
</evidence>
<dbReference type="RefSeq" id="WP_006040426.1">
    <property type="nucleotide sequence ID" value="NZ_AEDD01000014.1"/>
</dbReference>
<dbReference type="Gene3D" id="1.10.10.10">
    <property type="entry name" value="Winged helix-like DNA-binding domain superfamily/Winged helix DNA-binding domain"/>
    <property type="match status" value="1"/>
</dbReference>
<dbReference type="OrthoDB" id="9781958at2"/>
<keyword evidence="6" id="KW-1185">Reference proteome</keyword>
<dbReference type="InterPro" id="IPR011991">
    <property type="entry name" value="ArsR-like_HTH"/>
</dbReference>
<accession>E0IFT8</accession>
<dbReference type="InterPro" id="IPR051081">
    <property type="entry name" value="HTH_MetalResp_TranReg"/>
</dbReference>
<dbReference type="InterPro" id="IPR001845">
    <property type="entry name" value="HTH_ArsR_DNA-bd_dom"/>
</dbReference>
<dbReference type="eggNOG" id="COG4189">
    <property type="taxonomic scope" value="Bacteria"/>
</dbReference>
<proteinExistence type="predicted"/>